<evidence type="ECO:0000256" key="2">
    <source>
        <dbReference type="ARBA" id="ARBA00022729"/>
    </source>
</evidence>
<protein>
    <submittedName>
        <fullName evidence="7">Conjugal transfer protein TraT</fullName>
    </submittedName>
</protein>
<organism evidence="7 8">
    <name type="scientific">Helicobacter apodemus</name>
    <dbReference type="NCBI Taxonomy" id="135569"/>
    <lineage>
        <taxon>Bacteria</taxon>
        <taxon>Pseudomonadati</taxon>
        <taxon>Campylobacterota</taxon>
        <taxon>Epsilonproteobacteria</taxon>
        <taxon>Campylobacterales</taxon>
        <taxon>Helicobacteraceae</taxon>
        <taxon>Helicobacter</taxon>
    </lineage>
</organism>
<evidence type="ECO:0000313" key="8">
    <source>
        <dbReference type="Proteomes" id="UP000244890"/>
    </source>
</evidence>
<keyword evidence="4" id="KW-0564">Palmitate</keyword>
<reference evidence="7 8" key="1">
    <citation type="submission" date="2017-06" db="EMBL/GenBank/DDBJ databases">
        <title>Complete genome of Helicobacter apodemus.</title>
        <authorList>
            <person name="Cho S."/>
        </authorList>
    </citation>
    <scope>NUCLEOTIDE SEQUENCE [LARGE SCALE GENOMIC DNA]</scope>
    <source>
        <strain evidence="8">SNUVETPUB-15-01</strain>
    </source>
</reference>
<evidence type="ECO:0000256" key="5">
    <source>
        <dbReference type="ARBA" id="ARBA00023288"/>
    </source>
</evidence>
<dbReference type="EMBL" id="CP021886">
    <property type="protein sequence ID" value="AWI34490.1"/>
    <property type="molecule type" value="Genomic_DNA"/>
</dbReference>
<dbReference type="GO" id="GO:0009279">
    <property type="term" value="C:cell outer membrane"/>
    <property type="evidence" value="ECO:0007669"/>
    <property type="project" value="UniProtKB-SubCell"/>
</dbReference>
<sequence>MIRIILGLAALVLLSGCLTTQIQSKVTMSQSVFIDPVSKDKKNIFVSTHNTSGQKVDLENKIIKELLAKGYSISDDPQKATYILQVNVLYVDVKKENNAAPAGAVGGVAGAGVGAYNHGSATGTVVGGLLGAAVGALAGKLMEDTIIQMQVDINIQQKIEGGTTRTNATANQQAEVKDGRRHGFFNSFAGDVAPTQGGGKLNDDQINYDKQVFKSDFSQKQTSMLAEATKLNLKFDEVVQVLEDKIATQIVGIF</sequence>
<keyword evidence="5" id="KW-0449">Lipoprotein</keyword>
<gene>
    <name evidence="7" type="ORF">CDV25_06735</name>
</gene>
<dbReference type="OrthoDB" id="9791439at2"/>
<feature type="chain" id="PRO_5039947798" evidence="6">
    <location>
        <begin position="25"/>
        <end position="254"/>
    </location>
</feature>
<dbReference type="KEGG" id="had:CDV25_06735"/>
<evidence type="ECO:0000256" key="4">
    <source>
        <dbReference type="ARBA" id="ARBA00023139"/>
    </source>
</evidence>
<feature type="signal peptide" evidence="6">
    <location>
        <begin position="1"/>
        <end position="24"/>
    </location>
</feature>
<dbReference type="AlphaFoldDB" id="A0A2U8FE13"/>
<dbReference type="Pfam" id="PF05818">
    <property type="entry name" value="TraT"/>
    <property type="match status" value="1"/>
</dbReference>
<keyword evidence="3" id="KW-0472">Membrane</keyword>
<dbReference type="PIRSF" id="PIRSF002859">
    <property type="entry name" value="Lipo_traT"/>
    <property type="match status" value="1"/>
</dbReference>
<evidence type="ECO:0000256" key="6">
    <source>
        <dbReference type="SAM" id="SignalP"/>
    </source>
</evidence>
<accession>A0A2U8FE13</accession>
<dbReference type="InterPro" id="IPR008874">
    <property type="entry name" value="TraT_complement-R"/>
</dbReference>
<evidence type="ECO:0000256" key="3">
    <source>
        <dbReference type="ARBA" id="ARBA00023136"/>
    </source>
</evidence>
<proteinExistence type="predicted"/>
<dbReference type="PROSITE" id="PS51257">
    <property type="entry name" value="PROKAR_LIPOPROTEIN"/>
    <property type="match status" value="1"/>
</dbReference>
<dbReference type="RefSeq" id="WP_108911304.1">
    <property type="nucleotide sequence ID" value="NZ_CP021886.1"/>
</dbReference>
<dbReference type="Proteomes" id="UP000244890">
    <property type="component" value="Chromosome"/>
</dbReference>
<name>A0A2U8FE13_9HELI</name>
<evidence type="ECO:0000256" key="1">
    <source>
        <dbReference type="ARBA" id="ARBA00004459"/>
    </source>
</evidence>
<evidence type="ECO:0000313" key="7">
    <source>
        <dbReference type="EMBL" id="AWI34490.1"/>
    </source>
</evidence>
<keyword evidence="2 6" id="KW-0732">Signal</keyword>
<comment type="subcellular location">
    <subcellularLocation>
        <location evidence="1">Cell outer membrane</location>
        <topology evidence="1">Lipid-anchor</topology>
    </subcellularLocation>
</comment>